<proteinExistence type="predicted"/>
<gene>
    <name evidence="2" type="ORF">VC83_04167</name>
</gene>
<reference evidence="2" key="1">
    <citation type="submission" date="2016-03" db="EMBL/GenBank/DDBJ databases">
        <title>Updated assembly of Pseudogymnoascus destructans, the fungus causing white-nose syndrome of bats.</title>
        <authorList>
            <person name="Palmer J.M."/>
            <person name="Drees K.P."/>
            <person name="Foster J.T."/>
            <person name="Lindner D.L."/>
        </authorList>
    </citation>
    <scope>NUCLEOTIDE SEQUENCE [LARGE SCALE GENOMIC DNA]</scope>
    <source>
        <strain evidence="2">20631-21</strain>
    </source>
</reference>
<evidence type="ECO:0000313" key="2">
    <source>
        <dbReference type="EMBL" id="OAF59328.1"/>
    </source>
</evidence>
<feature type="region of interest" description="Disordered" evidence="1">
    <location>
        <begin position="212"/>
        <end position="236"/>
    </location>
</feature>
<sequence>MDGHNDFTGQATNARLKVRQHGNDEQSEPPDYNQARESTSPISTLTDPPSDLSRWSVFPERNLPANQVSLPSTSLHGTENSSVSLPPLLYKCLDTNDILNPNDTVHVNVFKSATVPSGTPATTQQTFCTVQPLIEEVEVYPHNTNASFTLAWADIAKTAPSGGRPSLHISLKPLSRLARRLGGDGRVEWGDDGFSPLSSGVKEYLVTSSSVEIDHERSGGTVPSSVEKRQDPDFSL</sequence>
<dbReference type="VEuPathDB" id="FungiDB:GMDG_05103"/>
<dbReference type="OrthoDB" id="3593954at2759"/>
<accession>A0A177AB05</accession>
<feature type="compositionally biased region" description="Basic and acidic residues" evidence="1">
    <location>
        <begin position="226"/>
        <end position="236"/>
    </location>
</feature>
<feature type="region of interest" description="Disordered" evidence="1">
    <location>
        <begin position="1"/>
        <end position="56"/>
    </location>
</feature>
<dbReference type="EMBL" id="KV441394">
    <property type="protein sequence ID" value="OAF59328.1"/>
    <property type="molecule type" value="Genomic_DNA"/>
</dbReference>
<dbReference type="Proteomes" id="UP000077154">
    <property type="component" value="Unassembled WGS sequence"/>
</dbReference>
<protein>
    <submittedName>
        <fullName evidence="2">Uncharacterized protein</fullName>
    </submittedName>
</protein>
<organism evidence="2">
    <name type="scientific">Pseudogymnoascus destructans</name>
    <dbReference type="NCBI Taxonomy" id="655981"/>
    <lineage>
        <taxon>Eukaryota</taxon>
        <taxon>Fungi</taxon>
        <taxon>Dikarya</taxon>
        <taxon>Ascomycota</taxon>
        <taxon>Pezizomycotina</taxon>
        <taxon>Leotiomycetes</taxon>
        <taxon>Thelebolales</taxon>
        <taxon>Thelebolaceae</taxon>
        <taxon>Pseudogymnoascus</taxon>
    </lineage>
</organism>
<dbReference type="AlphaFoldDB" id="A0A177AB05"/>
<dbReference type="GeneID" id="36287240"/>
<evidence type="ECO:0000256" key="1">
    <source>
        <dbReference type="SAM" id="MobiDB-lite"/>
    </source>
</evidence>
<dbReference type="RefSeq" id="XP_024324612.1">
    <property type="nucleotide sequence ID" value="XM_024467802.1"/>
</dbReference>
<feature type="compositionally biased region" description="Polar residues" evidence="1">
    <location>
        <begin position="35"/>
        <end position="47"/>
    </location>
</feature>
<name>A0A177AB05_9PEZI</name>